<dbReference type="SUPFAM" id="SSF53850">
    <property type="entry name" value="Periplasmic binding protein-like II"/>
    <property type="match status" value="1"/>
</dbReference>
<gene>
    <name evidence="1" type="ORF">BTJ39_04085</name>
</gene>
<sequence length="236" mass="25478">MYILAAGSLKSVWPRLMARWPQAATIQQTHFGPAGLLCEAITAGRRCDLFASANQAHPQSLLAAGIAHKIMPFATNSLCLTVRAERCDEDDNWLTLLRRTDLRLATSTAGCDPSGDYSLSLFSRIARDDPSLGAQLLSRAMPLVGGRDSLPVPAGQLAAGWLLEQDFADMFIGYASYRPQLEQLPSLRVFTIPPHYNPQAIYTLALLNPAAGELARYLCSADAADVLTASGFNADV</sequence>
<dbReference type="InterPro" id="IPR050682">
    <property type="entry name" value="ModA/WtpA"/>
</dbReference>
<evidence type="ECO:0008006" key="3">
    <source>
        <dbReference type="Google" id="ProtNLM"/>
    </source>
</evidence>
<evidence type="ECO:0000313" key="2">
    <source>
        <dbReference type="Proteomes" id="UP000190667"/>
    </source>
</evidence>
<name>A0A1S8YQU1_9GAMM</name>
<keyword evidence="2" id="KW-1185">Reference proteome</keyword>
<protein>
    <recommendedName>
        <fullName evidence="3">Molybdenum ABC transporter substrate-binding protein</fullName>
    </recommendedName>
</protein>
<dbReference type="OrthoDB" id="516817at2"/>
<dbReference type="STRING" id="1926881.BTJ39_04085"/>
<dbReference type="EMBL" id="MRUL01000002">
    <property type="protein sequence ID" value="OON41156.1"/>
    <property type="molecule type" value="Genomic_DNA"/>
</dbReference>
<accession>A0A1S8YQU1</accession>
<dbReference type="GO" id="GO:0030973">
    <property type="term" value="F:molybdate ion binding"/>
    <property type="evidence" value="ECO:0007669"/>
    <property type="project" value="TreeGrafter"/>
</dbReference>
<organism evidence="1 2">
    <name type="scientific">Izhakiella australiensis</name>
    <dbReference type="NCBI Taxonomy" id="1926881"/>
    <lineage>
        <taxon>Bacteria</taxon>
        <taxon>Pseudomonadati</taxon>
        <taxon>Pseudomonadota</taxon>
        <taxon>Gammaproteobacteria</taxon>
        <taxon>Enterobacterales</taxon>
        <taxon>Erwiniaceae</taxon>
        <taxon>Izhakiella</taxon>
    </lineage>
</organism>
<dbReference type="Gene3D" id="3.40.190.10">
    <property type="entry name" value="Periplasmic binding protein-like II"/>
    <property type="match status" value="2"/>
</dbReference>
<dbReference type="PANTHER" id="PTHR30632:SF0">
    <property type="entry name" value="SULFATE-BINDING PROTEIN"/>
    <property type="match status" value="1"/>
</dbReference>
<dbReference type="PANTHER" id="PTHR30632">
    <property type="entry name" value="MOLYBDATE-BINDING PERIPLASMIC PROTEIN"/>
    <property type="match status" value="1"/>
</dbReference>
<dbReference type="GO" id="GO:0015689">
    <property type="term" value="P:molybdate ion transport"/>
    <property type="evidence" value="ECO:0007669"/>
    <property type="project" value="TreeGrafter"/>
</dbReference>
<dbReference type="AlphaFoldDB" id="A0A1S8YQU1"/>
<proteinExistence type="predicted"/>
<reference evidence="1 2" key="1">
    <citation type="submission" date="2016-12" db="EMBL/GenBank/DDBJ databases">
        <title>Izhakiella australiana sp. nov. of genus Izhakiella isolated from Australian desert.</title>
        <authorList>
            <person name="Ji M."/>
        </authorList>
    </citation>
    <scope>NUCLEOTIDE SEQUENCE [LARGE SCALE GENOMIC DNA]</scope>
    <source>
        <strain evidence="1 2">D4N98</strain>
    </source>
</reference>
<comment type="caution">
    <text evidence="1">The sequence shown here is derived from an EMBL/GenBank/DDBJ whole genome shotgun (WGS) entry which is preliminary data.</text>
</comment>
<evidence type="ECO:0000313" key="1">
    <source>
        <dbReference type="EMBL" id="OON41156.1"/>
    </source>
</evidence>
<dbReference type="Proteomes" id="UP000190667">
    <property type="component" value="Unassembled WGS sequence"/>
</dbReference>
<dbReference type="Pfam" id="PF13531">
    <property type="entry name" value="SBP_bac_11"/>
    <property type="match status" value="1"/>
</dbReference>
<dbReference type="RefSeq" id="WP_078001403.1">
    <property type="nucleotide sequence ID" value="NZ_MRUL01000002.1"/>
</dbReference>